<name>A0A508B376_9GAMM</name>
<reference evidence="2 3" key="1">
    <citation type="submission" date="2019-10" db="EMBL/GenBank/DDBJ databases">
        <title>Lysobacter alkalisoli sp. nov., isolated from saline-alkaline soil.</title>
        <authorList>
            <person name="Sun J.-Q."/>
        </authorList>
    </citation>
    <scope>NUCLEOTIDE SEQUENCE [LARGE SCALE GENOMIC DNA]</scope>
    <source>
        <strain evidence="2 3">KCTC 42381</strain>
    </source>
</reference>
<organism evidence="2 3">
    <name type="scientific">Marilutibacter maris</name>
    <dbReference type="NCBI Taxonomy" id="1605891"/>
    <lineage>
        <taxon>Bacteria</taxon>
        <taxon>Pseudomonadati</taxon>
        <taxon>Pseudomonadota</taxon>
        <taxon>Gammaproteobacteria</taxon>
        <taxon>Lysobacterales</taxon>
        <taxon>Lysobacteraceae</taxon>
        <taxon>Marilutibacter</taxon>
    </lineage>
</organism>
<feature type="compositionally biased region" description="Basic and acidic residues" evidence="1">
    <location>
        <begin position="242"/>
        <end position="262"/>
    </location>
</feature>
<dbReference type="AlphaFoldDB" id="A0A508B376"/>
<dbReference type="Proteomes" id="UP000320431">
    <property type="component" value="Unassembled WGS sequence"/>
</dbReference>
<protein>
    <submittedName>
        <fullName evidence="2">Uncharacterized protein</fullName>
    </submittedName>
</protein>
<feature type="region of interest" description="Disordered" evidence="1">
    <location>
        <begin position="274"/>
        <end position="305"/>
    </location>
</feature>
<gene>
    <name evidence="2" type="ORF">FKV24_000640</name>
</gene>
<accession>A0A508B376</accession>
<dbReference type="EMBL" id="VICD02000006">
    <property type="protein sequence ID" value="KAB8198706.1"/>
    <property type="molecule type" value="Genomic_DNA"/>
</dbReference>
<feature type="compositionally biased region" description="Low complexity" evidence="1">
    <location>
        <begin position="180"/>
        <end position="210"/>
    </location>
</feature>
<proteinExistence type="predicted"/>
<comment type="caution">
    <text evidence="2">The sequence shown here is derived from an EMBL/GenBank/DDBJ whole genome shotgun (WGS) entry which is preliminary data.</text>
</comment>
<evidence type="ECO:0000256" key="1">
    <source>
        <dbReference type="SAM" id="MobiDB-lite"/>
    </source>
</evidence>
<sequence>MSNNHENDLSLGRRYKKYEGAYNLAFAADPDTQLRRFDEMAPKDDQQWKRLEVFRGNDREAYHAHKSNPNDALVRPTEKEQRMWEANQADMWRIDREPSFGQHAMTNNKWFDLSLEQRRGESTQKFFHAAEQRYGGDYEAWAAKAGNNVVAREDYLQTRAGLEIEQRQAAQQQKMKEAQAQEQRAQQAASVQPTPQASPEAQEQAAAGAPRRTRLSLLNFATPEDGIAQLHKEMSQLPAEQVKQRSEQAEVEHQAMGKGRTEDAAPRVEALNAYHAEVQEAQQQERRQRQEAPAQVETQRRTYQQ</sequence>
<feature type="region of interest" description="Disordered" evidence="1">
    <location>
        <begin position="236"/>
        <end position="262"/>
    </location>
</feature>
<feature type="region of interest" description="Disordered" evidence="1">
    <location>
        <begin position="173"/>
        <end position="210"/>
    </location>
</feature>
<evidence type="ECO:0000313" key="3">
    <source>
        <dbReference type="Proteomes" id="UP000320431"/>
    </source>
</evidence>
<evidence type="ECO:0000313" key="2">
    <source>
        <dbReference type="EMBL" id="KAB8198706.1"/>
    </source>
</evidence>
<dbReference type="RefSeq" id="WP_141480797.1">
    <property type="nucleotide sequence ID" value="NZ_VICD02000006.1"/>
</dbReference>